<comment type="caution">
    <text evidence="1">The sequence shown here is derived from an EMBL/GenBank/DDBJ whole genome shotgun (WGS) entry which is preliminary data.</text>
</comment>
<proteinExistence type="predicted"/>
<protein>
    <submittedName>
        <fullName evidence="1">Uncharacterized protein</fullName>
    </submittedName>
</protein>
<accession>A0A1F6VLV6</accession>
<dbReference type="EMBL" id="MFTT01000001">
    <property type="protein sequence ID" value="OGI70667.1"/>
    <property type="molecule type" value="Genomic_DNA"/>
</dbReference>
<gene>
    <name evidence="1" type="ORF">A2824_01140</name>
</gene>
<reference evidence="1 2" key="1">
    <citation type="journal article" date="2016" name="Nat. Commun.">
        <title>Thousands of microbial genomes shed light on interconnected biogeochemical processes in an aquifer system.</title>
        <authorList>
            <person name="Anantharaman K."/>
            <person name="Brown C.T."/>
            <person name="Hug L.A."/>
            <person name="Sharon I."/>
            <person name="Castelle C.J."/>
            <person name="Probst A.J."/>
            <person name="Thomas B.C."/>
            <person name="Singh A."/>
            <person name="Wilkins M.J."/>
            <person name="Karaoz U."/>
            <person name="Brodie E.L."/>
            <person name="Williams K.H."/>
            <person name="Hubbard S.S."/>
            <person name="Banfield J.F."/>
        </authorList>
    </citation>
    <scope>NUCLEOTIDE SEQUENCE [LARGE SCALE GENOMIC DNA]</scope>
</reference>
<evidence type="ECO:0000313" key="2">
    <source>
        <dbReference type="Proteomes" id="UP000178059"/>
    </source>
</evidence>
<sequence>MFFKEVKNFTLNHFLLKVKTIVRGPLKKGKILFWGCLAGRRAERQRSASRQRQRPPKRVFLFFNRKISNY</sequence>
<dbReference type="STRING" id="1801743.A2824_01140"/>
<dbReference type="Proteomes" id="UP000178059">
    <property type="component" value="Unassembled WGS sequence"/>
</dbReference>
<organism evidence="1 2">
    <name type="scientific">Candidatus Nomurabacteria bacterium RIFCSPHIGHO2_01_FULL_42_16</name>
    <dbReference type="NCBI Taxonomy" id="1801743"/>
    <lineage>
        <taxon>Bacteria</taxon>
        <taxon>Candidatus Nomuraibacteriota</taxon>
    </lineage>
</organism>
<dbReference type="AlphaFoldDB" id="A0A1F6VLV6"/>
<name>A0A1F6VLV6_9BACT</name>
<evidence type="ECO:0000313" key="1">
    <source>
        <dbReference type="EMBL" id="OGI70667.1"/>
    </source>
</evidence>